<dbReference type="PANTHER" id="PTHR44757">
    <property type="entry name" value="DIGUANYLATE CYCLASE DGCP"/>
    <property type="match status" value="1"/>
</dbReference>
<dbReference type="NCBIfam" id="TIGR00254">
    <property type="entry name" value="GGDEF"/>
    <property type="match status" value="1"/>
</dbReference>
<dbReference type="AlphaFoldDB" id="A0A222FN26"/>
<dbReference type="CDD" id="cd01949">
    <property type="entry name" value="GGDEF"/>
    <property type="match status" value="1"/>
</dbReference>
<dbReference type="InterPro" id="IPR025991">
    <property type="entry name" value="Chemoreceptor_zinc-bind_dom"/>
</dbReference>
<dbReference type="Pfam" id="PF08448">
    <property type="entry name" value="PAS_4"/>
    <property type="match status" value="1"/>
</dbReference>
<dbReference type="Gene3D" id="3.20.20.450">
    <property type="entry name" value="EAL domain"/>
    <property type="match status" value="1"/>
</dbReference>
<evidence type="ECO:0000313" key="5">
    <source>
        <dbReference type="EMBL" id="ASP39623.1"/>
    </source>
</evidence>
<feature type="domain" description="PAC" evidence="2">
    <location>
        <begin position="208"/>
        <end position="257"/>
    </location>
</feature>
<reference evidence="5 6" key="1">
    <citation type="submission" date="2017-07" db="EMBL/GenBank/DDBJ databases">
        <title>Annotated genome sequence of Bacterioplanes sanyensis isolated from Red Sea.</title>
        <authorList>
            <person name="Rehman Z.U."/>
        </authorList>
    </citation>
    <scope>NUCLEOTIDE SEQUENCE [LARGE SCALE GENOMIC DNA]</scope>
    <source>
        <strain evidence="5 6">NV9</strain>
    </source>
</reference>
<dbReference type="SMART" id="SM00086">
    <property type="entry name" value="PAC"/>
    <property type="match status" value="2"/>
</dbReference>
<dbReference type="RefSeq" id="WP_094060799.1">
    <property type="nucleotide sequence ID" value="NZ_CP022530.1"/>
</dbReference>
<feature type="domain" description="PAS" evidence="1">
    <location>
        <begin position="136"/>
        <end position="206"/>
    </location>
</feature>
<dbReference type="Pfam" id="PF13682">
    <property type="entry name" value="CZB"/>
    <property type="match status" value="1"/>
</dbReference>
<sequence>MRPSDSATKRLLFLQRLLQQLPDMVWMKDTQGVYLACNAQFERFFGACEAQILGRTDFDFVDAALANFFLQHDQKAMRADHPLVNEEKITLSDGTEVLLETTKTAVHDDQGELLGVLGIGHNITQRKTNEQIAHKSLARYKAILDTTLDGFWEMDPNGNVVDVNDTFCQLSGFSRQELIGMSVWQLDAMVTMSEVKQRITEIMQSGGQVFESRLSRKDGSTWPVEVSVNNAEPGANRLFAFFRDISARKKAEHDLKQITHFDLLTGLANRSQLEQAINDEIHPLRHDLKHTAVVFIDMDGFKAINEKMGNTIGDQLLVAVGLRLRRVLRGGDTLARMSGDEFAAVLPGFNDQQDCIFTVQRLLAALQQPFHIHDREIQVSASIGVTFHPQQQDVTCEQLIRQADQAMYEAKQAGRNRFHVFNLDHDRQQLQLNAKVDAILNAIQQQQFELYYQPKVNMFSGQVIGFEALIRWNHPQLGLLSPGQFLPDIEQHPVMADLGQWTLTTALDQLAQWQQLALPISVNMAAPHLLKPGFVESLAGYLSEHPLVSPQQLELEVLETGALENIDAAIEVIGRCQRLGIHFSLDDFGTGYSSLNYLKLLPVETLKIDRSFVTDMMNNPRDLSILDGIVRLAQAFDRQVIAEGVETQEQGLFLLLLGCQQAQGFGIARPMPAADVPSWVAQYAANPNWAGIHAMSKRNMPALFALVEHRAWFTQLQQAFHLQQPIPELNPKQCKLGKWLKANDDTLAPEIHKQLTQWHQQAHRVAADIAQLGVLQQRDEPAPLLQELHQLSDKIQSELLRLMSIKK</sequence>
<evidence type="ECO:0000259" key="1">
    <source>
        <dbReference type="PROSITE" id="PS50112"/>
    </source>
</evidence>
<dbReference type="Gene3D" id="3.30.450.20">
    <property type="entry name" value="PAS domain"/>
    <property type="match status" value="2"/>
</dbReference>
<protein>
    <recommendedName>
        <fullName evidence="7">GGDEF domain-containing protein</fullName>
    </recommendedName>
</protein>
<dbReference type="InterPro" id="IPR000700">
    <property type="entry name" value="PAS-assoc_C"/>
</dbReference>
<dbReference type="InterPro" id="IPR029787">
    <property type="entry name" value="Nucleotide_cyclase"/>
</dbReference>
<dbReference type="SMART" id="SM00267">
    <property type="entry name" value="GGDEF"/>
    <property type="match status" value="1"/>
</dbReference>
<dbReference type="InterPro" id="IPR052155">
    <property type="entry name" value="Biofilm_reg_signaling"/>
</dbReference>
<dbReference type="InterPro" id="IPR000014">
    <property type="entry name" value="PAS"/>
</dbReference>
<gene>
    <name evidence="5" type="ORF">CHH28_13495</name>
</gene>
<dbReference type="Pfam" id="PF13426">
    <property type="entry name" value="PAS_9"/>
    <property type="match status" value="1"/>
</dbReference>
<dbReference type="Pfam" id="PF00990">
    <property type="entry name" value="GGDEF"/>
    <property type="match status" value="1"/>
</dbReference>
<organism evidence="5 6">
    <name type="scientific">Bacterioplanes sanyensis</name>
    <dbReference type="NCBI Taxonomy" id="1249553"/>
    <lineage>
        <taxon>Bacteria</taxon>
        <taxon>Pseudomonadati</taxon>
        <taxon>Pseudomonadota</taxon>
        <taxon>Gammaproteobacteria</taxon>
        <taxon>Oceanospirillales</taxon>
        <taxon>Oceanospirillaceae</taxon>
        <taxon>Bacterioplanes</taxon>
    </lineage>
</organism>
<dbReference type="InterPro" id="IPR035919">
    <property type="entry name" value="EAL_sf"/>
</dbReference>
<dbReference type="KEGG" id="bsan:CHH28_13495"/>
<feature type="domain" description="PAS" evidence="1">
    <location>
        <begin position="10"/>
        <end position="80"/>
    </location>
</feature>
<dbReference type="InterPro" id="IPR035965">
    <property type="entry name" value="PAS-like_dom_sf"/>
</dbReference>
<evidence type="ECO:0000259" key="4">
    <source>
        <dbReference type="PROSITE" id="PS50887"/>
    </source>
</evidence>
<evidence type="ECO:0000313" key="6">
    <source>
        <dbReference type="Proteomes" id="UP000202440"/>
    </source>
</evidence>
<dbReference type="OrthoDB" id="9176779at2"/>
<dbReference type="EMBL" id="CP022530">
    <property type="protein sequence ID" value="ASP39623.1"/>
    <property type="molecule type" value="Genomic_DNA"/>
</dbReference>
<dbReference type="Gene3D" id="1.20.120.30">
    <property type="entry name" value="Aspartate receptor, ligand-binding domain"/>
    <property type="match status" value="1"/>
</dbReference>
<dbReference type="CDD" id="cd01948">
    <property type="entry name" value="EAL"/>
    <property type="match status" value="1"/>
</dbReference>
<dbReference type="PROSITE" id="PS50112">
    <property type="entry name" value="PAS"/>
    <property type="match status" value="2"/>
</dbReference>
<dbReference type="Proteomes" id="UP000202440">
    <property type="component" value="Chromosome"/>
</dbReference>
<proteinExistence type="predicted"/>
<dbReference type="InterPro" id="IPR043128">
    <property type="entry name" value="Rev_trsase/Diguanyl_cyclase"/>
</dbReference>
<dbReference type="Pfam" id="PF00563">
    <property type="entry name" value="EAL"/>
    <property type="match status" value="1"/>
</dbReference>
<feature type="domain" description="PAC" evidence="2">
    <location>
        <begin position="83"/>
        <end position="135"/>
    </location>
</feature>
<dbReference type="NCBIfam" id="TIGR00229">
    <property type="entry name" value="sensory_box"/>
    <property type="match status" value="2"/>
</dbReference>
<dbReference type="SMART" id="SM00052">
    <property type="entry name" value="EAL"/>
    <property type="match status" value="1"/>
</dbReference>
<dbReference type="PROSITE" id="PS50113">
    <property type="entry name" value="PAC"/>
    <property type="match status" value="2"/>
</dbReference>
<dbReference type="InterPro" id="IPR013656">
    <property type="entry name" value="PAS_4"/>
</dbReference>
<dbReference type="SUPFAM" id="SSF55073">
    <property type="entry name" value="Nucleotide cyclase"/>
    <property type="match status" value="1"/>
</dbReference>
<feature type="domain" description="GGDEF" evidence="4">
    <location>
        <begin position="289"/>
        <end position="423"/>
    </location>
</feature>
<evidence type="ECO:0008006" key="7">
    <source>
        <dbReference type="Google" id="ProtNLM"/>
    </source>
</evidence>
<accession>A0A222FN26</accession>
<dbReference type="PROSITE" id="PS50887">
    <property type="entry name" value="GGDEF"/>
    <property type="match status" value="1"/>
</dbReference>
<evidence type="ECO:0000259" key="2">
    <source>
        <dbReference type="PROSITE" id="PS50113"/>
    </source>
</evidence>
<dbReference type="SMART" id="SM00091">
    <property type="entry name" value="PAS"/>
    <property type="match status" value="2"/>
</dbReference>
<dbReference type="CDD" id="cd00130">
    <property type="entry name" value="PAS"/>
    <property type="match status" value="2"/>
</dbReference>
<keyword evidence="6" id="KW-1185">Reference proteome</keyword>
<dbReference type="SUPFAM" id="SSF55785">
    <property type="entry name" value="PYP-like sensor domain (PAS domain)"/>
    <property type="match status" value="2"/>
</dbReference>
<dbReference type="Gene3D" id="3.30.70.270">
    <property type="match status" value="1"/>
</dbReference>
<feature type="domain" description="EAL" evidence="3">
    <location>
        <begin position="432"/>
        <end position="684"/>
    </location>
</feature>
<dbReference type="InterPro" id="IPR000160">
    <property type="entry name" value="GGDEF_dom"/>
</dbReference>
<dbReference type="InterPro" id="IPR001610">
    <property type="entry name" value="PAC"/>
</dbReference>
<dbReference type="SUPFAM" id="SSF141868">
    <property type="entry name" value="EAL domain-like"/>
    <property type="match status" value="1"/>
</dbReference>
<dbReference type="PROSITE" id="PS50883">
    <property type="entry name" value="EAL"/>
    <property type="match status" value="1"/>
</dbReference>
<dbReference type="InterPro" id="IPR001633">
    <property type="entry name" value="EAL_dom"/>
</dbReference>
<name>A0A222FN26_9GAMM</name>
<evidence type="ECO:0000259" key="3">
    <source>
        <dbReference type="PROSITE" id="PS50883"/>
    </source>
</evidence>
<dbReference type="PANTHER" id="PTHR44757:SF2">
    <property type="entry name" value="BIOFILM ARCHITECTURE MAINTENANCE PROTEIN MBAA"/>
    <property type="match status" value="1"/>
</dbReference>